<proteinExistence type="inferred from homology"/>
<dbReference type="InterPro" id="IPR051202">
    <property type="entry name" value="Peptidase_C40"/>
</dbReference>
<keyword evidence="2" id="KW-0645">Protease</keyword>
<evidence type="ECO:0000313" key="8">
    <source>
        <dbReference type="Proteomes" id="UP001597083"/>
    </source>
</evidence>
<feature type="region of interest" description="Disordered" evidence="5">
    <location>
        <begin position="1"/>
        <end position="62"/>
    </location>
</feature>
<feature type="domain" description="NlpC/P60" evidence="6">
    <location>
        <begin position="62"/>
        <end position="181"/>
    </location>
</feature>
<evidence type="ECO:0000256" key="2">
    <source>
        <dbReference type="ARBA" id="ARBA00022670"/>
    </source>
</evidence>
<dbReference type="SUPFAM" id="SSF54001">
    <property type="entry name" value="Cysteine proteinases"/>
    <property type="match status" value="1"/>
</dbReference>
<dbReference type="EMBL" id="JBHTIR010003523">
    <property type="protein sequence ID" value="MFD0855342.1"/>
    <property type="molecule type" value="Genomic_DNA"/>
</dbReference>
<comment type="caution">
    <text evidence="7">The sequence shown here is derived from an EMBL/GenBank/DDBJ whole genome shotgun (WGS) entry which is preliminary data.</text>
</comment>
<organism evidence="7 8">
    <name type="scientific">Actinomadura adrarensis</name>
    <dbReference type="NCBI Taxonomy" id="1819600"/>
    <lineage>
        <taxon>Bacteria</taxon>
        <taxon>Bacillati</taxon>
        <taxon>Actinomycetota</taxon>
        <taxon>Actinomycetes</taxon>
        <taxon>Streptosporangiales</taxon>
        <taxon>Thermomonosporaceae</taxon>
        <taxon>Actinomadura</taxon>
    </lineage>
</organism>
<keyword evidence="3" id="KW-0378">Hydrolase</keyword>
<feature type="compositionally biased region" description="Low complexity" evidence="5">
    <location>
        <begin position="34"/>
        <end position="62"/>
    </location>
</feature>
<feature type="non-terminal residue" evidence="7">
    <location>
        <position position="1"/>
    </location>
</feature>
<dbReference type="PANTHER" id="PTHR47053">
    <property type="entry name" value="MUREIN DD-ENDOPEPTIDASE MEPH-RELATED"/>
    <property type="match status" value="1"/>
</dbReference>
<sequence length="182" mass="18771">QPAKAAAGSTLTVKASQASKSFESAEEKAEKAAAKAASSKESSDSDSGSSSDPDSSGSASGSSRAAKAVAFAYDQIGDPYRYGGTGPSSWDCSGLSQAAWKKAGVDLPRTTTQIYSAVDKKVSLKSAEKGDLLFFYSGRSHMGIYVGDGYMIHAPSSGKNVQKVKLSSYYKSNLNGAVRPGA</sequence>
<evidence type="ECO:0000256" key="4">
    <source>
        <dbReference type="ARBA" id="ARBA00022807"/>
    </source>
</evidence>
<evidence type="ECO:0000313" key="7">
    <source>
        <dbReference type="EMBL" id="MFD0855342.1"/>
    </source>
</evidence>
<feature type="compositionally biased region" description="Basic and acidic residues" evidence="5">
    <location>
        <begin position="23"/>
        <end position="33"/>
    </location>
</feature>
<dbReference type="Gene3D" id="3.90.1720.10">
    <property type="entry name" value="endopeptidase domain like (from Nostoc punctiforme)"/>
    <property type="match status" value="1"/>
</dbReference>
<evidence type="ECO:0000256" key="5">
    <source>
        <dbReference type="SAM" id="MobiDB-lite"/>
    </source>
</evidence>
<dbReference type="InterPro" id="IPR000064">
    <property type="entry name" value="NLP_P60_dom"/>
</dbReference>
<protein>
    <submittedName>
        <fullName evidence="7">C40 family peptidase</fullName>
    </submittedName>
</protein>
<dbReference type="InterPro" id="IPR038765">
    <property type="entry name" value="Papain-like_cys_pep_sf"/>
</dbReference>
<evidence type="ECO:0000259" key="6">
    <source>
        <dbReference type="PROSITE" id="PS51935"/>
    </source>
</evidence>
<dbReference type="Pfam" id="PF00877">
    <property type="entry name" value="NLPC_P60"/>
    <property type="match status" value="1"/>
</dbReference>
<name>A0ABW3CN07_9ACTN</name>
<evidence type="ECO:0000256" key="3">
    <source>
        <dbReference type="ARBA" id="ARBA00022801"/>
    </source>
</evidence>
<reference evidence="8" key="1">
    <citation type="journal article" date="2019" name="Int. J. Syst. Evol. Microbiol.">
        <title>The Global Catalogue of Microorganisms (GCM) 10K type strain sequencing project: providing services to taxonomists for standard genome sequencing and annotation.</title>
        <authorList>
            <consortium name="The Broad Institute Genomics Platform"/>
            <consortium name="The Broad Institute Genome Sequencing Center for Infectious Disease"/>
            <person name="Wu L."/>
            <person name="Ma J."/>
        </authorList>
    </citation>
    <scope>NUCLEOTIDE SEQUENCE [LARGE SCALE GENOMIC DNA]</scope>
    <source>
        <strain evidence="8">JCM 31696</strain>
    </source>
</reference>
<evidence type="ECO:0000256" key="1">
    <source>
        <dbReference type="ARBA" id="ARBA00007074"/>
    </source>
</evidence>
<gene>
    <name evidence="7" type="ORF">ACFQ07_24085</name>
</gene>
<accession>A0ABW3CN07</accession>
<dbReference type="Proteomes" id="UP001597083">
    <property type="component" value="Unassembled WGS sequence"/>
</dbReference>
<keyword evidence="4" id="KW-0788">Thiol protease</keyword>
<dbReference type="PROSITE" id="PS51935">
    <property type="entry name" value="NLPC_P60"/>
    <property type="match status" value="1"/>
</dbReference>
<dbReference type="PANTHER" id="PTHR47053:SF1">
    <property type="entry name" value="MUREIN DD-ENDOPEPTIDASE MEPH-RELATED"/>
    <property type="match status" value="1"/>
</dbReference>
<keyword evidence="8" id="KW-1185">Reference proteome</keyword>
<comment type="similarity">
    <text evidence="1">Belongs to the peptidase C40 family.</text>
</comment>